<feature type="coiled-coil region" evidence="4">
    <location>
        <begin position="690"/>
        <end position="773"/>
    </location>
</feature>
<dbReference type="OrthoDB" id="5569911at2759"/>
<keyword evidence="2" id="KW-0333">Golgi apparatus</keyword>
<dbReference type="Proteomes" id="UP000298327">
    <property type="component" value="Unassembled WGS sequence"/>
</dbReference>
<name>A0A4Y9Y974_9AGAM</name>
<feature type="compositionally biased region" description="Polar residues" evidence="5">
    <location>
        <begin position="30"/>
        <end position="45"/>
    </location>
</feature>
<protein>
    <recommendedName>
        <fullName evidence="6">Up-regulated during septation protein 1 domain-containing protein</fullName>
    </recommendedName>
</protein>
<dbReference type="PANTHER" id="PTHR18921">
    <property type="entry name" value="MYOSIN HEAVY CHAIN - RELATED"/>
    <property type="match status" value="1"/>
</dbReference>
<dbReference type="AlphaFoldDB" id="A0A4Y9Y974"/>
<dbReference type="InterPro" id="IPR029191">
    <property type="entry name" value="Uds1"/>
</dbReference>
<proteinExistence type="predicted"/>
<dbReference type="GO" id="GO:0006888">
    <property type="term" value="P:endoplasmic reticulum to Golgi vesicle-mediated transport"/>
    <property type="evidence" value="ECO:0007669"/>
    <property type="project" value="TreeGrafter"/>
</dbReference>
<dbReference type="STRING" id="205917.A0A4Y9Y974"/>
<sequence length="859" mass="95200">MNGMRRFLGGGSGTPPPASAVPLPAVTPLSLGNKSPAGSPSTSPSKDVFSLDGIPSPSTPGLKIRKDKQRSRPPTPENGRPATNGSSGIPRRPVPSSPRSGLASLSIRKSAPLSENGNGGEWKRASGFMNTRDELLISLLSSEAVVESRGYDILNAEEVEELKKEHQVLSSRLEAMRKKLALETKIRDAAINLAKVNVAHKRVSKQSSEQVDTANKKVETAQRELWRVLERTNDVYRRLLEHRAAVLGFSVRELERKTATNNGNGAGAETASGYSTPSRSTQLSPVSSVTSASISSKARFDGAHLRRPLAEVLALEERLRLLSEEMETREGEVALLKEERGELEERARGGGEMAGRVRELEDDLMRYHQERDAWEDERRVLEERGRQVEILERRLEVLEEKSGESVDLQDRLLRAEASGRADTDRLREEFAAERARWDDERQAWEREKALWQQQRDEWIHEKDSIEEKCKDEIDNAREGLRALVQQHDIPLYSRDTTLAVLVDALGKHLESGGGSTKVRQEIEEQLALEMEKRQVVTSQLDDARARVASLEKQLKERPSDSFAERIPSAPINFAADAGSIVALLQPVWATLPSPEARALASRTGGARAFRTASGSPTAGPGSPKAAPSSISDMDVRSLKTLYSGEKEKEKEKDGKGVGTFSVEAFATRVRALIADDRALIERLIRFAQAHDLLKKNAERAQKLAQEANSALETYQRQVKTLEDRHLTMTERQAVLQNEVQELQETVERLEAEKRDLETQAAEQAETCRQLTDANTALSARTLTLAEEHAASSTSSEGARRQIEAQLAEARAALEKNKEEIASMQMNEQMQRITLLEELNTIQTENGNLRAQLRAAGVKK</sequence>
<evidence type="ECO:0000313" key="7">
    <source>
        <dbReference type="EMBL" id="TFY58117.1"/>
    </source>
</evidence>
<evidence type="ECO:0000259" key="6">
    <source>
        <dbReference type="Pfam" id="PF15456"/>
    </source>
</evidence>
<feature type="region of interest" description="Disordered" evidence="5">
    <location>
        <begin position="599"/>
        <end position="630"/>
    </location>
</feature>
<comment type="subcellular location">
    <subcellularLocation>
        <location evidence="1">Golgi apparatus</location>
    </subcellularLocation>
</comment>
<feature type="coiled-coil region" evidence="4">
    <location>
        <begin position="204"/>
        <end position="231"/>
    </location>
</feature>
<dbReference type="GO" id="GO:0031267">
    <property type="term" value="F:small GTPase binding"/>
    <property type="evidence" value="ECO:0007669"/>
    <property type="project" value="TreeGrafter"/>
</dbReference>
<evidence type="ECO:0000256" key="3">
    <source>
        <dbReference type="ARBA" id="ARBA00023054"/>
    </source>
</evidence>
<dbReference type="PANTHER" id="PTHR18921:SF2">
    <property type="entry name" value="THYROID RECEPTOR-INTERACTING PROTEIN 11"/>
    <property type="match status" value="1"/>
</dbReference>
<dbReference type="EMBL" id="SEOQ01000702">
    <property type="protein sequence ID" value="TFY58117.1"/>
    <property type="molecule type" value="Genomic_DNA"/>
</dbReference>
<gene>
    <name evidence="7" type="ORF">EVG20_g8274</name>
</gene>
<feature type="region of interest" description="Disordered" evidence="5">
    <location>
        <begin position="1"/>
        <end position="125"/>
    </location>
</feature>
<feature type="coiled-coil region" evidence="4">
    <location>
        <begin position="312"/>
        <end position="401"/>
    </location>
</feature>
<accession>A0A4Y9Y974</accession>
<comment type="caution">
    <text evidence="7">The sequence shown here is derived from an EMBL/GenBank/DDBJ whole genome shotgun (WGS) entry which is preliminary data.</text>
</comment>
<feature type="compositionally biased region" description="Polar residues" evidence="5">
    <location>
        <begin position="272"/>
        <end position="283"/>
    </location>
</feature>
<organism evidence="7 8">
    <name type="scientific">Dentipellis fragilis</name>
    <dbReference type="NCBI Taxonomy" id="205917"/>
    <lineage>
        <taxon>Eukaryota</taxon>
        <taxon>Fungi</taxon>
        <taxon>Dikarya</taxon>
        <taxon>Basidiomycota</taxon>
        <taxon>Agaricomycotina</taxon>
        <taxon>Agaricomycetes</taxon>
        <taxon>Russulales</taxon>
        <taxon>Hericiaceae</taxon>
        <taxon>Dentipellis</taxon>
    </lineage>
</organism>
<dbReference type="Pfam" id="PF15456">
    <property type="entry name" value="Uds1"/>
    <property type="match status" value="1"/>
</dbReference>
<evidence type="ECO:0000313" key="8">
    <source>
        <dbReference type="Proteomes" id="UP000298327"/>
    </source>
</evidence>
<feature type="region of interest" description="Disordered" evidence="5">
    <location>
        <begin position="258"/>
        <end position="287"/>
    </location>
</feature>
<evidence type="ECO:0000256" key="2">
    <source>
        <dbReference type="ARBA" id="ARBA00023034"/>
    </source>
</evidence>
<feature type="coiled-coil region" evidence="4">
    <location>
        <begin position="799"/>
        <end position="826"/>
    </location>
</feature>
<keyword evidence="3 4" id="KW-0175">Coiled coil</keyword>
<dbReference type="GO" id="GO:0007030">
    <property type="term" value="P:Golgi organization"/>
    <property type="evidence" value="ECO:0007669"/>
    <property type="project" value="TreeGrafter"/>
</dbReference>
<feature type="coiled-coil region" evidence="4">
    <location>
        <begin position="427"/>
        <end position="486"/>
    </location>
</feature>
<feature type="compositionally biased region" description="Low complexity" evidence="5">
    <location>
        <begin position="20"/>
        <end position="29"/>
    </location>
</feature>
<reference evidence="7 8" key="1">
    <citation type="submission" date="2019-02" db="EMBL/GenBank/DDBJ databases">
        <title>Genome sequencing of the rare red list fungi Dentipellis fragilis.</title>
        <authorList>
            <person name="Buettner E."/>
            <person name="Kellner H."/>
        </authorList>
    </citation>
    <scope>NUCLEOTIDE SEQUENCE [LARGE SCALE GENOMIC DNA]</scope>
    <source>
        <strain evidence="7 8">DSM 105465</strain>
    </source>
</reference>
<evidence type="ECO:0000256" key="1">
    <source>
        <dbReference type="ARBA" id="ARBA00004555"/>
    </source>
</evidence>
<evidence type="ECO:0000256" key="5">
    <source>
        <dbReference type="SAM" id="MobiDB-lite"/>
    </source>
</evidence>
<keyword evidence="8" id="KW-1185">Reference proteome</keyword>
<dbReference type="GO" id="GO:0005794">
    <property type="term" value="C:Golgi apparatus"/>
    <property type="evidence" value="ECO:0007669"/>
    <property type="project" value="UniProtKB-SubCell"/>
</dbReference>
<feature type="domain" description="Up-regulated during septation protein 1" evidence="6">
    <location>
        <begin position="137"/>
        <end position="248"/>
    </location>
</feature>
<evidence type="ECO:0000256" key="4">
    <source>
        <dbReference type="SAM" id="Coils"/>
    </source>
</evidence>